<dbReference type="eggNOG" id="KOG4768">
    <property type="taxonomic scope" value="Eukaryota"/>
</dbReference>
<name>K4CTH1_SOLLC</name>
<dbReference type="PANTHER" id="PTHR33642:SF5">
    <property type="entry name" value="MATURASE"/>
    <property type="match status" value="1"/>
</dbReference>
<evidence type="ECO:0000256" key="1">
    <source>
        <dbReference type="SAM" id="SignalP"/>
    </source>
</evidence>
<dbReference type="Proteomes" id="UP000004994">
    <property type="component" value="Chromosome 9"/>
</dbReference>
<dbReference type="Gramene" id="Solyc09g057820.1.1">
    <property type="protein sequence ID" value="Solyc09g057820.1.1"/>
    <property type="gene ID" value="Solyc09g057820.1"/>
</dbReference>
<dbReference type="PANTHER" id="PTHR33642">
    <property type="entry name" value="COX1/OXI3 INTRON 1 PROTEIN-RELATED"/>
    <property type="match status" value="1"/>
</dbReference>
<feature type="chain" id="PRO_5003874312" description="Domain X domain-containing protein" evidence="1">
    <location>
        <begin position="21"/>
        <end position="133"/>
    </location>
</feature>
<dbReference type="EnsemblPlants" id="Solyc09g057820.1.1">
    <property type="protein sequence ID" value="Solyc09g057820.1.1"/>
    <property type="gene ID" value="Solyc09g057820.1"/>
</dbReference>
<keyword evidence="3" id="KW-1185">Reference proteome</keyword>
<protein>
    <recommendedName>
        <fullName evidence="4">Domain X domain-containing protein</fullName>
    </recommendedName>
</protein>
<organism evidence="2">
    <name type="scientific">Solanum lycopersicum</name>
    <name type="common">Tomato</name>
    <name type="synonym">Lycopersicon esculentum</name>
    <dbReference type="NCBI Taxonomy" id="4081"/>
    <lineage>
        <taxon>Eukaryota</taxon>
        <taxon>Viridiplantae</taxon>
        <taxon>Streptophyta</taxon>
        <taxon>Embryophyta</taxon>
        <taxon>Tracheophyta</taxon>
        <taxon>Spermatophyta</taxon>
        <taxon>Magnoliopsida</taxon>
        <taxon>eudicotyledons</taxon>
        <taxon>Gunneridae</taxon>
        <taxon>Pentapetalae</taxon>
        <taxon>asterids</taxon>
        <taxon>lamiids</taxon>
        <taxon>Solanales</taxon>
        <taxon>Solanaceae</taxon>
        <taxon>Solanoideae</taxon>
        <taxon>Solaneae</taxon>
        <taxon>Solanum</taxon>
        <taxon>Solanum subgen. Lycopersicon</taxon>
    </lineage>
</organism>
<proteinExistence type="predicted"/>
<accession>K4CTH1</accession>
<evidence type="ECO:0000313" key="3">
    <source>
        <dbReference type="Proteomes" id="UP000004994"/>
    </source>
</evidence>
<dbReference type="AlphaFoldDB" id="K4CTH1"/>
<evidence type="ECO:0008006" key="4">
    <source>
        <dbReference type="Google" id="ProtNLM"/>
    </source>
</evidence>
<reference evidence="2" key="1">
    <citation type="journal article" date="2012" name="Nature">
        <title>The tomato genome sequence provides insights into fleshy fruit evolution.</title>
        <authorList>
            <consortium name="Tomato Genome Consortium"/>
        </authorList>
    </citation>
    <scope>NUCLEOTIDE SEQUENCE [LARGE SCALE GENOMIC DNA]</scope>
    <source>
        <strain evidence="2">cv. Heinz 1706</strain>
    </source>
</reference>
<keyword evidence="1" id="KW-0732">Signal</keyword>
<sequence length="133" mass="14609">MTKWMSGRGSLLHVVQLAETLVTAGLKSEKGAIERSIGSITIGTHATKLSLYTLAGQKAVGKEAGHRVRSINNKFSIQIEAPIKKILRRLRDQGLISQGRPWQIYVACFTNVSDGDIINWSAGTAISHLSYYR</sequence>
<dbReference type="HOGENOM" id="CLU_1910316_0_0_1"/>
<dbReference type="OMA" id="QIYVACF"/>
<dbReference type="PhylomeDB" id="K4CTH1"/>
<reference evidence="2" key="2">
    <citation type="submission" date="2013-04" db="UniProtKB">
        <authorList>
            <consortium name="EnsemblPlants"/>
        </authorList>
    </citation>
    <scope>IDENTIFICATION</scope>
    <source>
        <strain evidence="2">cv. Heinz 1706</strain>
    </source>
</reference>
<dbReference type="PaxDb" id="4081-Solyc09g057820.1.1"/>
<evidence type="ECO:0000313" key="2">
    <source>
        <dbReference type="EnsemblPlants" id="Solyc09g057820.1.1"/>
    </source>
</evidence>
<feature type="signal peptide" evidence="1">
    <location>
        <begin position="1"/>
        <end position="20"/>
    </location>
</feature>
<dbReference type="InParanoid" id="K4CTH1"/>